<evidence type="ECO:0000313" key="9">
    <source>
        <dbReference type="Proteomes" id="UP000030640"/>
    </source>
</evidence>
<feature type="compositionally biased region" description="Polar residues" evidence="6">
    <location>
        <begin position="782"/>
        <end position="791"/>
    </location>
</feature>
<gene>
    <name evidence="8" type="ORF">C922_00118</name>
</gene>
<evidence type="ECO:0000256" key="1">
    <source>
        <dbReference type="ARBA" id="ARBA00004123"/>
    </source>
</evidence>
<dbReference type="Proteomes" id="UP000030640">
    <property type="component" value="Unassembled WGS sequence"/>
</dbReference>
<keyword evidence="3" id="KW-0238">DNA-binding</keyword>
<evidence type="ECO:0000256" key="2">
    <source>
        <dbReference type="ARBA" id="ARBA00023015"/>
    </source>
</evidence>
<feature type="compositionally biased region" description="Low complexity" evidence="6">
    <location>
        <begin position="799"/>
        <end position="827"/>
    </location>
</feature>
<dbReference type="GO" id="GO:0003677">
    <property type="term" value="F:DNA binding"/>
    <property type="evidence" value="ECO:0007669"/>
    <property type="project" value="UniProtKB-KW"/>
</dbReference>
<feature type="compositionally biased region" description="Low complexity" evidence="6">
    <location>
        <begin position="166"/>
        <end position="178"/>
    </location>
</feature>
<keyword evidence="2" id="KW-0805">Transcription regulation</keyword>
<evidence type="ECO:0000256" key="4">
    <source>
        <dbReference type="ARBA" id="ARBA00023163"/>
    </source>
</evidence>
<dbReference type="GO" id="GO:0003700">
    <property type="term" value="F:DNA-binding transcription factor activity"/>
    <property type="evidence" value="ECO:0007669"/>
    <property type="project" value="InterPro"/>
</dbReference>
<keyword evidence="4" id="KW-0804">Transcription</keyword>
<feature type="region of interest" description="Disordered" evidence="6">
    <location>
        <begin position="926"/>
        <end position="980"/>
    </location>
</feature>
<evidence type="ECO:0000313" key="8">
    <source>
        <dbReference type="EMBL" id="EUD69255.1"/>
    </source>
</evidence>
<evidence type="ECO:0000256" key="5">
    <source>
        <dbReference type="ARBA" id="ARBA00023242"/>
    </source>
</evidence>
<protein>
    <recommendedName>
        <fullName evidence="7">AP2/ERF domain-containing protein</fullName>
    </recommendedName>
</protein>
<proteinExistence type="predicted"/>
<feature type="compositionally biased region" description="Pro residues" evidence="6">
    <location>
        <begin position="185"/>
        <end position="195"/>
    </location>
</feature>
<evidence type="ECO:0000256" key="3">
    <source>
        <dbReference type="ARBA" id="ARBA00023125"/>
    </source>
</evidence>
<sequence length="1070" mass="111293">MDEVTNADQTFKAAVMSMDGKLATNGGSNRVNSSLNAATSPAVVCSMGSTMGSGFTGNMNGAVGSPMSSPVANPMNNSIVNAVGIARTSGINGSNIVRMSNVLGKGNNNKSGSNGCGTNMGLIKSSPNNDPSILANNLVNTVVNTMVSSAMVDTISNGNHGGANNSGGNSSAVNLGNNPVTNGRKPPPAKGPPTQPGTGQVIKKKVGRPKGASSANKVIKKEEKISTSSSGYPGVSWNKRMCAWLAFFYDGASRRSRTFHPKHFNMDKERARLAAVEFMKSLENNGRKKSTKNKTEKNKTKQLNEEMMPGMLNNDMASSLNSRAPNGTPIPMHLMSLNRGFYMPGMNRNFNHAGMSPNDRSSMINTYNPLSNTSNLGGMGQSMQDPGGIYIHNGGAAPPTMFGGNMHMLSGVKGNVNGTSCTSSTNSNGGGSGCGNSGGSCNNMLYLNELMFHSNIMPTGVGGGAGRGNAGNAAGGGNVTFVDRNLSSSHAASELLKLEENLALHNKDMETLMNALFRQNYNMNMGMANMDKHHQYLHSSGKNNGTGQGGMKTSSSSSNGGPHGGSGVLKSVNGVNNSNGVNPIGNSNLPNSTTAANAMNGNASPGPHLYLPNHAAGVNHAAGDVFENGNESSNGVTMPNMTSMANVANMVSLPNMGNLLPNMGNLPNYYDYDFDPYQGNISPHLIDMMHRLNSDMKDGSNKSGGVGGGVGGVSEGRSDDMNELNFCSTDNNAAWINQLKHSHNNLCNNLNGNPCDLCDTSSASPESNMAKKMDMGNREKAANSNATNEGTYNFMAPWNGSNPNSSNNRINDLDSSNDNSVDSSHLAANSASNSNALKLANPNNVLLCMSTNNNQISSVSQNATHLAANIEMNPKESSSHSSSAFSGPTNIQDIQKQLHFQTQSGLGTSSPDLHNALQMAKQTNNFPQRGFTTSNSNGATNNNVSGGSTSGGGSNPISSPTSNGTTAHKKRGPKDNRKALLPPAAGVTAVAPVGATARVAAGVAPAAGSSHAMNTQQAQNGKTNAMNLNFADQNNLCTNLNGIMNFEWLSSDAKTHPNMNNQGAFETGDA</sequence>
<feature type="compositionally biased region" description="Low complexity" evidence="6">
    <location>
        <begin position="932"/>
        <end position="947"/>
    </location>
</feature>
<keyword evidence="9" id="KW-1185">Reference proteome</keyword>
<dbReference type="InterPro" id="IPR001471">
    <property type="entry name" value="AP2/ERF_dom"/>
</dbReference>
<dbReference type="RefSeq" id="XP_008813957.1">
    <property type="nucleotide sequence ID" value="XM_008815735.1"/>
</dbReference>
<feature type="compositionally biased region" description="Basic and acidic residues" evidence="6">
    <location>
        <begin position="769"/>
        <end position="781"/>
    </location>
</feature>
<dbReference type="OrthoDB" id="333966at2759"/>
<evidence type="ECO:0000259" key="7">
    <source>
        <dbReference type="Pfam" id="PF00847"/>
    </source>
</evidence>
<dbReference type="AlphaFoldDB" id="W7AC40"/>
<reference evidence="8 9" key="1">
    <citation type="submission" date="2013-02" db="EMBL/GenBank/DDBJ databases">
        <title>The Genome Sequence of Plasmodium inui San Antonio 1.</title>
        <authorList>
            <consortium name="The Broad Institute Genome Sequencing Platform"/>
            <consortium name="The Broad Institute Genome Sequencing Center for Infectious Disease"/>
            <person name="Neafsey D."/>
            <person name="Cheeseman I."/>
            <person name="Volkman S."/>
            <person name="Adams J."/>
            <person name="Walker B."/>
            <person name="Young S.K."/>
            <person name="Zeng Q."/>
            <person name="Gargeya S."/>
            <person name="Fitzgerald M."/>
            <person name="Haas B."/>
            <person name="Abouelleil A."/>
            <person name="Alvarado L."/>
            <person name="Arachchi H.M."/>
            <person name="Berlin A.M."/>
            <person name="Chapman S.B."/>
            <person name="Dewar J."/>
            <person name="Goldberg J."/>
            <person name="Griggs A."/>
            <person name="Gujja S."/>
            <person name="Hansen M."/>
            <person name="Howarth C."/>
            <person name="Imamovic A."/>
            <person name="Larimer J."/>
            <person name="McCowan C."/>
            <person name="Murphy C."/>
            <person name="Neiman D."/>
            <person name="Pearson M."/>
            <person name="Priest M."/>
            <person name="Roberts A."/>
            <person name="Saif S."/>
            <person name="Shea T."/>
            <person name="Sisk P."/>
            <person name="Sykes S."/>
            <person name="Wortman J."/>
            <person name="Nusbaum C."/>
            <person name="Birren B."/>
        </authorList>
    </citation>
    <scope>NUCLEOTIDE SEQUENCE [LARGE SCALE GENOMIC DNA]</scope>
    <source>
        <strain evidence="8 9">San Antonio 1</strain>
    </source>
</reference>
<dbReference type="Gene3D" id="1.20.5.2050">
    <property type="match status" value="1"/>
</dbReference>
<dbReference type="Pfam" id="PF00847">
    <property type="entry name" value="AP2"/>
    <property type="match status" value="1"/>
</dbReference>
<accession>W7AC40</accession>
<feature type="domain" description="AP2/ERF" evidence="7">
    <location>
        <begin position="230"/>
        <end position="284"/>
    </location>
</feature>
<feature type="region of interest" description="Disordered" evidence="6">
    <location>
        <begin position="536"/>
        <end position="570"/>
    </location>
</feature>
<name>W7AC40_9APIC</name>
<dbReference type="GeneID" id="20035392"/>
<evidence type="ECO:0000256" key="6">
    <source>
        <dbReference type="SAM" id="MobiDB-lite"/>
    </source>
</evidence>
<feature type="compositionally biased region" description="Low complexity" evidence="6">
    <location>
        <begin position="955"/>
        <end position="966"/>
    </location>
</feature>
<keyword evidence="5" id="KW-0539">Nucleus</keyword>
<feature type="region of interest" description="Disordered" evidence="6">
    <location>
        <begin position="764"/>
        <end position="827"/>
    </location>
</feature>
<feature type="compositionally biased region" description="Low complexity" evidence="6">
    <location>
        <begin position="551"/>
        <end position="560"/>
    </location>
</feature>
<dbReference type="EMBL" id="KI965460">
    <property type="protein sequence ID" value="EUD69255.1"/>
    <property type="molecule type" value="Genomic_DNA"/>
</dbReference>
<organism evidence="8 9">
    <name type="scientific">Plasmodium inui San Antonio 1</name>
    <dbReference type="NCBI Taxonomy" id="1237626"/>
    <lineage>
        <taxon>Eukaryota</taxon>
        <taxon>Sar</taxon>
        <taxon>Alveolata</taxon>
        <taxon>Apicomplexa</taxon>
        <taxon>Aconoidasida</taxon>
        <taxon>Haemosporida</taxon>
        <taxon>Plasmodiidae</taxon>
        <taxon>Plasmodium</taxon>
        <taxon>Plasmodium (Plasmodium)</taxon>
    </lineage>
</organism>
<dbReference type="VEuPathDB" id="PlasmoDB:C922_00118"/>
<dbReference type="GO" id="GO:0005634">
    <property type="term" value="C:nucleus"/>
    <property type="evidence" value="ECO:0007669"/>
    <property type="project" value="UniProtKB-SubCell"/>
</dbReference>
<feature type="region of interest" description="Disordered" evidence="6">
    <location>
        <begin position="158"/>
        <end position="232"/>
    </location>
</feature>
<comment type="subcellular location">
    <subcellularLocation>
        <location evidence="1">Nucleus</location>
    </subcellularLocation>
</comment>